<name>A0ABT0DF66_9HYPH</name>
<dbReference type="RefSeq" id="WP_247030417.1">
    <property type="nucleotide sequence ID" value="NZ_JALKCH010000012.1"/>
</dbReference>
<dbReference type="Proteomes" id="UP001203284">
    <property type="component" value="Unassembled WGS sequence"/>
</dbReference>
<reference evidence="2 3" key="1">
    <citation type="submission" date="2022-04" db="EMBL/GenBank/DDBJ databases">
        <authorList>
            <person name="Grouzdev D.S."/>
            <person name="Pantiukh K.S."/>
            <person name="Krutkina M.S."/>
        </authorList>
    </citation>
    <scope>NUCLEOTIDE SEQUENCE [LARGE SCALE GENOMIC DNA]</scope>
    <source>
        <strain evidence="2 3">6x-1</strain>
    </source>
</reference>
<keyword evidence="3" id="KW-1185">Reference proteome</keyword>
<sequence length="82" mass="9150">MSKSELLRKITDMYRDGYDDPADRLEPPDLVGDVSRGRHGRASRRKLDEMLAFMLHHGVITQADVAGVRGERPHPPGAPDLC</sequence>
<proteinExistence type="predicted"/>
<evidence type="ECO:0000313" key="3">
    <source>
        <dbReference type="Proteomes" id="UP001203284"/>
    </source>
</evidence>
<protein>
    <submittedName>
        <fullName evidence="2">Uncharacterized protein</fullName>
    </submittedName>
</protein>
<gene>
    <name evidence="2" type="ORF">MWN34_16505</name>
</gene>
<organism evidence="2 3">
    <name type="scientific">Ancylobacter crimeensis</name>
    <dbReference type="NCBI Taxonomy" id="2579147"/>
    <lineage>
        <taxon>Bacteria</taxon>
        <taxon>Pseudomonadati</taxon>
        <taxon>Pseudomonadota</taxon>
        <taxon>Alphaproteobacteria</taxon>
        <taxon>Hyphomicrobiales</taxon>
        <taxon>Xanthobacteraceae</taxon>
        <taxon>Ancylobacter</taxon>
    </lineage>
</organism>
<comment type="caution">
    <text evidence="2">The sequence shown here is derived from an EMBL/GenBank/DDBJ whole genome shotgun (WGS) entry which is preliminary data.</text>
</comment>
<accession>A0ABT0DF66</accession>
<evidence type="ECO:0000313" key="2">
    <source>
        <dbReference type="EMBL" id="MCK0198514.1"/>
    </source>
</evidence>
<feature type="region of interest" description="Disordered" evidence="1">
    <location>
        <begin position="17"/>
        <end position="41"/>
    </location>
</feature>
<evidence type="ECO:0000256" key="1">
    <source>
        <dbReference type="SAM" id="MobiDB-lite"/>
    </source>
</evidence>
<dbReference type="EMBL" id="JALKCH010000012">
    <property type="protein sequence ID" value="MCK0198514.1"/>
    <property type="molecule type" value="Genomic_DNA"/>
</dbReference>
<feature type="compositionally biased region" description="Basic and acidic residues" evidence="1">
    <location>
        <begin position="17"/>
        <end position="27"/>
    </location>
</feature>